<keyword evidence="3" id="KW-1185">Reference proteome</keyword>
<reference evidence="2 3" key="1">
    <citation type="submission" date="2021-08" db="EMBL/GenBank/DDBJ databases">
        <title>Rheinheimera aquimaris sp. nov., isolated from seawater of the East Sea in Korea.</title>
        <authorList>
            <person name="Kim K.H."/>
            <person name="Wenting R."/>
            <person name="Kim K.R."/>
            <person name="Jeon C.O."/>
        </authorList>
    </citation>
    <scope>NUCLEOTIDE SEQUENCE [LARGE SCALE GENOMIC DNA]</scope>
    <source>
        <strain evidence="2 3">MA-13</strain>
    </source>
</reference>
<evidence type="ECO:0000313" key="2">
    <source>
        <dbReference type="EMBL" id="MBZ9613374.1"/>
    </source>
</evidence>
<dbReference type="EMBL" id="JAERPS020000007">
    <property type="protein sequence ID" value="MBZ9613374.1"/>
    <property type="molecule type" value="Genomic_DNA"/>
</dbReference>
<dbReference type="Pfam" id="PF00196">
    <property type="entry name" value="GerE"/>
    <property type="match status" value="1"/>
</dbReference>
<feature type="domain" description="HTH luxR-type" evidence="1">
    <location>
        <begin position="351"/>
        <end position="408"/>
    </location>
</feature>
<dbReference type="Proteomes" id="UP000663814">
    <property type="component" value="Unassembled WGS sequence"/>
</dbReference>
<dbReference type="Gene3D" id="1.10.10.10">
    <property type="entry name" value="Winged helix-like DNA-binding domain superfamily/Winged helix DNA-binding domain"/>
    <property type="match status" value="1"/>
</dbReference>
<organism evidence="2 3">
    <name type="scientific">Rheinheimera maricola</name>
    <dbReference type="NCBI Taxonomy" id="2793282"/>
    <lineage>
        <taxon>Bacteria</taxon>
        <taxon>Pseudomonadati</taxon>
        <taxon>Pseudomonadota</taxon>
        <taxon>Gammaproteobacteria</taxon>
        <taxon>Chromatiales</taxon>
        <taxon>Chromatiaceae</taxon>
        <taxon>Rheinheimera</taxon>
    </lineage>
</organism>
<accession>A0ABS7XCU0</accession>
<dbReference type="RefSeq" id="WP_205312190.1">
    <property type="nucleotide sequence ID" value="NZ_JAERPS020000007.1"/>
</dbReference>
<dbReference type="SMART" id="SM00421">
    <property type="entry name" value="HTH_LUXR"/>
    <property type="match status" value="1"/>
</dbReference>
<dbReference type="InterPro" id="IPR000792">
    <property type="entry name" value="Tscrpt_reg_LuxR_C"/>
</dbReference>
<evidence type="ECO:0000313" key="3">
    <source>
        <dbReference type="Proteomes" id="UP000663814"/>
    </source>
</evidence>
<gene>
    <name evidence="2" type="ORF">I4W93_017410</name>
</gene>
<dbReference type="SUPFAM" id="SSF46894">
    <property type="entry name" value="C-terminal effector domain of the bipartite response regulators"/>
    <property type="match status" value="1"/>
</dbReference>
<dbReference type="InterPro" id="IPR016032">
    <property type="entry name" value="Sig_transdc_resp-reg_C-effctor"/>
</dbReference>
<comment type="caution">
    <text evidence="2">The sequence shown here is derived from an EMBL/GenBank/DDBJ whole genome shotgun (WGS) entry which is preliminary data.</text>
</comment>
<protein>
    <submittedName>
        <fullName evidence="2">LuxR C-terminal-related transcriptional regulator</fullName>
    </submittedName>
</protein>
<sequence length="412" mass="46503">MIEFCTCSYIILKLFRDIFKKLSIKLSEGITSSKKMKMQPEVVINNVRIQAIDNLIHLIYQSAIDGKWENFLTALMSYTTSNNAWIALLNADSLQPEFLNFITLTTDVNQDAFLAEYMPRIAEDPFFVHTSMMAEGEFLRGSDVVSENVLHNSSLYPLFERGGCEYMLAAIPIRTGQLNSFVVLNRNKQCDDYSSDDLALMKQLVPHFNRAFYMYHKLLRQQQQLSLYHTILTHTPYALIAVDEKMNVLAVSQKAENMLTKQSILHINSTLTCKQASHTAALRNFVDSTLSWLSASSPEPSAIRLSSGDNVVMLRGYPIDGVTAGNDFSKTCCVLELIADAVPCWSLFAEEFSLSAKELRTIQGLYNGGSLQEVAEQHSLSFNTVKSQLLAVYRKMGIKNQRQLMMALTKYT</sequence>
<proteinExistence type="predicted"/>
<evidence type="ECO:0000259" key="1">
    <source>
        <dbReference type="SMART" id="SM00421"/>
    </source>
</evidence>
<dbReference type="InterPro" id="IPR036388">
    <property type="entry name" value="WH-like_DNA-bd_sf"/>
</dbReference>
<name>A0ABS7XCU0_9GAMM</name>